<comment type="caution">
    <text evidence="8">The sequence shown here is derived from an EMBL/GenBank/DDBJ whole genome shotgun (WGS) entry which is preliminary data.</text>
</comment>
<dbReference type="PANTHER" id="PTHR48109:SF1">
    <property type="entry name" value="DIHYDROOROTATE DEHYDROGENASE (FUMARATE)"/>
    <property type="match status" value="1"/>
</dbReference>
<evidence type="ECO:0000256" key="5">
    <source>
        <dbReference type="ARBA" id="ARBA00022975"/>
    </source>
</evidence>
<sequence>SGGLSGKAIHPIAVKKVYDLYKILKIPIIGCGGIDSWQDVVEFFLAGASAVQIGTALYKGAGIINEINEGIICYLKENKIKSINDIKGLAHQFKTQEVPDFA</sequence>
<feature type="non-terminal residue" evidence="8">
    <location>
        <position position="1"/>
    </location>
</feature>
<dbReference type="AlphaFoldDB" id="A0A0F9HNT6"/>
<accession>A0A0F9HNT6</accession>
<dbReference type="GO" id="GO:0044205">
    <property type="term" value="P:'de novo' UMP biosynthetic process"/>
    <property type="evidence" value="ECO:0007669"/>
    <property type="project" value="UniProtKB-UniPathway"/>
</dbReference>
<evidence type="ECO:0000256" key="3">
    <source>
        <dbReference type="ARBA" id="ARBA00022630"/>
    </source>
</evidence>
<keyword evidence="4" id="KW-0288">FMN</keyword>
<dbReference type="PROSITE" id="PS00912">
    <property type="entry name" value="DHODEHASE_2"/>
    <property type="match status" value="1"/>
</dbReference>
<comment type="pathway">
    <text evidence="2">Pyrimidine metabolism; UMP biosynthesis via de novo pathway.</text>
</comment>
<dbReference type="EMBL" id="LAZR01014556">
    <property type="protein sequence ID" value="KKM16966.1"/>
    <property type="molecule type" value="Genomic_DNA"/>
</dbReference>
<evidence type="ECO:0000313" key="8">
    <source>
        <dbReference type="EMBL" id="KKM16966.1"/>
    </source>
</evidence>
<dbReference type="GO" id="GO:0005737">
    <property type="term" value="C:cytoplasm"/>
    <property type="evidence" value="ECO:0007669"/>
    <property type="project" value="InterPro"/>
</dbReference>
<comment type="cofactor">
    <cofactor evidence="1">
        <name>FMN</name>
        <dbReference type="ChEBI" id="CHEBI:58210"/>
    </cofactor>
</comment>
<dbReference type="UniPathway" id="UPA00070"/>
<dbReference type="InterPro" id="IPR050074">
    <property type="entry name" value="DHO_dehydrogenase"/>
</dbReference>
<dbReference type="InterPro" id="IPR013785">
    <property type="entry name" value="Aldolase_TIM"/>
</dbReference>
<protein>
    <recommendedName>
        <fullName evidence="7">Dihydroorotate dehydrogenase catalytic domain-containing protein</fullName>
    </recommendedName>
</protein>
<evidence type="ECO:0000256" key="4">
    <source>
        <dbReference type="ARBA" id="ARBA00022643"/>
    </source>
</evidence>
<reference evidence="8" key="1">
    <citation type="journal article" date="2015" name="Nature">
        <title>Complex archaea that bridge the gap between prokaryotes and eukaryotes.</title>
        <authorList>
            <person name="Spang A."/>
            <person name="Saw J.H."/>
            <person name="Jorgensen S.L."/>
            <person name="Zaremba-Niedzwiedzka K."/>
            <person name="Martijn J."/>
            <person name="Lind A.E."/>
            <person name="van Eijk R."/>
            <person name="Schleper C."/>
            <person name="Guy L."/>
            <person name="Ettema T.J."/>
        </authorList>
    </citation>
    <scope>NUCLEOTIDE SEQUENCE</scope>
</reference>
<feature type="domain" description="Dihydroorotate dehydrogenase catalytic" evidence="7">
    <location>
        <begin position="2"/>
        <end position="72"/>
    </location>
</feature>
<dbReference type="InterPro" id="IPR005720">
    <property type="entry name" value="Dihydroorotate_DH_cat"/>
</dbReference>
<evidence type="ECO:0000256" key="6">
    <source>
        <dbReference type="ARBA" id="ARBA00023002"/>
    </source>
</evidence>
<gene>
    <name evidence="8" type="ORF">LCGC14_1680470</name>
</gene>
<dbReference type="GO" id="GO:0006207">
    <property type="term" value="P:'de novo' pyrimidine nucleobase biosynthetic process"/>
    <property type="evidence" value="ECO:0007669"/>
    <property type="project" value="InterPro"/>
</dbReference>
<keyword evidence="5" id="KW-0665">Pyrimidine biosynthesis</keyword>
<keyword evidence="6" id="KW-0560">Oxidoreductase</keyword>
<evidence type="ECO:0000259" key="7">
    <source>
        <dbReference type="Pfam" id="PF01180"/>
    </source>
</evidence>
<evidence type="ECO:0000256" key="2">
    <source>
        <dbReference type="ARBA" id="ARBA00004725"/>
    </source>
</evidence>
<dbReference type="SUPFAM" id="SSF51395">
    <property type="entry name" value="FMN-linked oxidoreductases"/>
    <property type="match status" value="1"/>
</dbReference>
<dbReference type="Gene3D" id="3.20.20.70">
    <property type="entry name" value="Aldolase class I"/>
    <property type="match status" value="1"/>
</dbReference>
<dbReference type="InterPro" id="IPR001295">
    <property type="entry name" value="Dihydroorotate_DH_CS"/>
</dbReference>
<evidence type="ECO:0000256" key="1">
    <source>
        <dbReference type="ARBA" id="ARBA00001917"/>
    </source>
</evidence>
<name>A0A0F9HNT6_9ZZZZ</name>
<organism evidence="8">
    <name type="scientific">marine sediment metagenome</name>
    <dbReference type="NCBI Taxonomy" id="412755"/>
    <lineage>
        <taxon>unclassified sequences</taxon>
        <taxon>metagenomes</taxon>
        <taxon>ecological metagenomes</taxon>
    </lineage>
</organism>
<dbReference type="GO" id="GO:0004152">
    <property type="term" value="F:dihydroorotate dehydrogenase activity"/>
    <property type="evidence" value="ECO:0007669"/>
    <property type="project" value="UniProtKB-ARBA"/>
</dbReference>
<keyword evidence="3" id="KW-0285">Flavoprotein</keyword>
<dbReference type="PANTHER" id="PTHR48109">
    <property type="entry name" value="DIHYDROOROTATE DEHYDROGENASE (QUINONE), MITOCHONDRIAL-RELATED"/>
    <property type="match status" value="1"/>
</dbReference>
<dbReference type="Pfam" id="PF01180">
    <property type="entry name" value="DHO_dh"/>
    <property type="match status" value="1"/>
</dbReference>
<proteinExistence type="predicted"/>